<dbReference type="OrthoDB" id="9813903at2"/>
<dbReference type="InterPro" id="IPR003018">
    <property type="entry name" value="GAF"/>
</dbReference>
<evidence type="ECO:0000259" key="1">
    <source>
        <dbReference type="PROSITE" id="PS50887"/>
    </source>
</evidence>
<dbReference type="Gene3D" id="3.30.450.40">
    <property type="match status" value="1"/>
</dbReference>
<sequence>MTPLLEQLSGSVSTARTLEDLTRPLLEMLSMVTGLESTYLTSIDEAQGTLRILHARNSGTLQIPEGLVTSWDQTPCKRALDEGLRYASDISSRWADLAAVRDLGLRAYASMPVRTADGRLCGTLCAASTRARPSTPETEHILTLFAHLIGQQIERERLIGELVCANERLARYAATDALTGLQNRRALIESLTRLLSQGRRRHVEVLVAFIDLDRFKSINDRHGHEVGDQFLVAIAQRLRAVLREEDVVARMGGDEFVVAALGTQAGDAVHCPQESFRERVAQATQGRFVLPDATLDYEGASVGAIAVPPEQPLTAEQALDRADRQMYEVKQARRLARQAPVPAGEGPAPGP</sequence>
<dbReference type="GeneID" id="34235906"/>
<dbReference type="InterPro" id="IPR052163">
    <property type="entry name" value="DGC-Regulatory_Protein"/>
</dbReference>
<evidence type="ECO:0000313" key="2">
    <source>
        <dbReference type="EMBL" id="ADX44062.1"/>
    </source>
</evidence>
<dbReference type="SUPFAM" id="SSF55073">
    <property type="entry name" value="Nucleotide cyclase"/>
    <property type="match status" value="1"/>
</dbReference>
<dbReference type="InterPro" id="IPR043128">
    <property type="entry name" value="Rev_trsase/Diguanyl_cyclase"/>
</dbReference>
<dbReference type="HOGENOM" id="CLU_000445_11_32_4"/>
<proteinExistence type="predicted"/>
<gene>
    <name evidence="2" type="ordered locus">Acav_0136</name>
</gene>
<dbReference type="SMART" id="SM00065">
    <property type="entry name" value="GAF"/>
    <property type="match status" value="1"/>
</dbReference>
<dbReference type="SMART" id="SM00267">
    <property type="entry name" value="GGDEF"/>
    <property type="match status" value="1"/>
</dbReference>
<dbReference type="Pfam" id="PF01590">
    <property type="entry name" value="GAF"/>
    <property type="match status" value="1"/>
</dbReference>
<reference evidence="2" key="1">
    <citation type="submission" date="2011-02" db="EMBL/GenBank/DDBJ databases">
        <title>Complete sequence of Acidovorax avenae subsp. avenae ATCC 19860.</title>
        <authorList>
            <consortium name="US DOE Joint Genome Institute"/>
            <person name="Lucas S."/>
            <person name="Copeland A."/>
            <person name="Lapidus A."/>
            <person name="Cheng J.-F."/>
            <person name="Goodwin L."/>
            <person name="Pitluck S."/>
            <person name="Chertkov O."/>
            <person name="Held B."/>
            <person name="Detter J.C."/>
            <person name="Han C."/>
            <person name="Tapia R."/>
            <person name="Land M."/>
            <person name="Hauser L."/>
            <person name="Kyrpides N."/>
            <person name="Ivanova N."/>
            <person name="Ovchinnikova G."/>
            <person name="Pagani I."/>
            <person name="Gordon S."/>
            <person name="Woyke T."/>
        </authorList>
    </citation>
    <scope>NUCLEOTIDE SEQUENCE</scope>
    <source>
        <strain evidence="2">ATCC 19860</strain>
    </source>
</reference>
<dbReference type="Proteomes" id="UP000002482">
    <property type="component" value="Chromosome"/>
</dbReference>
<dbReference type="PROSITE" id="PS50887">
    <property type="entry name" value="GGDEF"/>
    <property type="match status" value="1"/>
</dbReference>
<name>F0Q157_PARA1</name>
<organism evidence="2 3">
    <name type="scientific">Paracidovorax avenae (strain ATCC 19860 / DSM 7227 / CCUG 15838 / JCM 20985 / LMG 2117 / NCPPB 1011)</name>
    <name type="common">Acidovorax avenae</name>
    <dbReference type="NCBI Taxonomy" id="643561"/>
    <lineage>
        <taxon>Bacteria</taxon>
        <taxon>Pseudomonadati</taxon>
        <taxon>Pseudomonadota</taxon>
        <taxon>Betaproteobacteria</taxon>
        <taxon>Burkholderiales</taxon>
        <taxon>Comamonadaceae</taxon>
        <taxon>Paracidovorax</taxon>
    </lineage>
</organism>
<feature type="domain" description="GGDEF" evidence="1">
    <location>
        <begin position="203"/>
        <end position="342"/>
    </location>
</feature>
<dbReference type="RefSeq" id="WP_013592650.1">
    <property type="nucleotide sequence ID" value="NC_015138.1"/>
</dbReference>
<dbReference type="SUPFAM" id="SSF55781">
    <property type="entry name" value="GAF domain-like"/>
    <property type="match status" value="1"/>
</dbReference>
<dbReference type="InterPro" id="IPR029016">
    <property type="entry name" value="GAF-like_dom_sf"/>
</dbReference>
<dbReference type="InterPro" id="IPR000160">
    <property type="entry name" value="GGDEF_dom"/>
</dbReference>
<dbReference type="EMBL" id="CP002521">
    <property type="protein sequence ID" value="ADX44062.1"/>
    <property type="molecule type" value="Genomic_DNA"/>
</dbReference>
<dbReference type="AlphaFoldDB" id="F0Q157"/>
<dbReference type="NCBIfam" id="TIGR00254">
    <property type="entry name" value="GGDEF"/>
    <property type="match status" value="1"/>
</dbReference>
<dbReference type="PANTHER" id="PTHR46663:SF2">
    <property type="entry name" value="GGDEF DOMAIN-CONTAINING PROTEIN"/>
    <property type="match status" value="1"/>
</dbReference>
<dbReference type="KEGG" id="aaa:Acav_0136"/>
<accession>F0Q157</accession>
<evidence type="ECO:0000313" key="3">
    <source>
        <dbReference type="Proteomes" id="UP000002482"/>
    </source>
</evidence>
<dbReference type="Pfam" id="PF00990">
    <property type="entry name" value="GGDEF"/>
    <property type="match status" value="1"/>
</dbReference>
<protein>
    <submittedName>
        <fullName evidence="2">Diguanylate cyclase with GAF sensor</fullName>
    </submittedName>
</protein>
<keyword evidence="3" id="KW-1185">Reference proteome</keyword>
<dbReference type="PANTHER" id="PTHR46663">
    <property type="entry name" value="DIGUANYLATE CYCLASE DGCT-RELATED"/>
    <property type="match status" value="1"/>
</dbReference>
<dbReference type="InterPro" id="IPR029787">
    <property type="entry name" value="Nucleotide_cyclase"/>
</dbReference>
<dbReference type="Gene3D" id="3.30.70.270">
    <property type="match status" value="1"/>
</dbReference>
<dbReference type="CDD" id="cd01949">
    <property type="entry name" value="GGDEF"/>
    <property type="match status" value="1"/>
</dbReference>